<dbReference type="AlphaFoldDB" id="A0A8T8HZN0"/>
<evidence type="ECO:0000313" key="3">
    <source>
        <dbReference type="EMBL" id="QTR03184.1"/>
    </source>
</evidence>
<dbReference type="EMBL" id="JAFBCL010000001">
    <property type="protein sequence ID" value="MBM7814915.1"/>
    <property type="molecule type" value="Genomic_DNA"/>
</dbReference>
<evidence type="ECO:0000313" key="4">
    <source>
        <dbReference type="Proteomes" id="UP000671828"/>
    </source>
</evidence>
<proteinExistence type="predicted"/>
<protein>
    <submittedName>
        <fullName evidence="3">FAD/NAD(P)-binding protein</fullName>
    </submittedName>
    <submittedName>
        <fullName evidence="2">NAD(P)/FAD-binding protein YdhS</fullName>
    </submittedName>
</protein>
<dbReference type="EMBL" id="CP072788">
    <property type="protein sequence ID" value="QTR03184.1"/>
    <property type="molecule type" value="Genomic_DNA"/>
</dbReference>
<evidence type="ECO:0000259" key="1">
    <source>
        <dbReference type="Pfam" id="PF13454"/>
    </source>
</evidence>
<dbReference type="InterPro" id="IPR036188">
    <property type="entry name" value="FAD/NAD-bd_sf"/>
</dbReference>
<dbReference type="PANTHER" id="PTHR40254:SF1">
    <property type="entry name" value="BLR0577 PROTEIN"/>
    <property type="match status" value="1"/>
</dbReference>
<reference evidence="2 5" key="1">
    <citation type="submission" date="2021-01" db="EMBL/GenBank/DDBJ databases">
        <title>Sequencing the genomes of 1000 actinobacteria strains.</title>
        <authorList>
            <person name="Klenk H.-P."/>
        </authorList>
    </citation>
    <scope>NUCLEOTIDE SEQUENCE [LARGE SCALE GENOMIC DNA]</scope>
    <source>
        <strain evidence="2 5">DSM 44581</strain>
    </source>
</reference>
<dbReference type="Gene3D" id="3.50.50.60">
    <property type="entry name" value="FAD/NAD(P)-binding domain"/>
    <property type="match status" value="1"/>
</dbReference>
<dbReference type="InterPro" id="IPR052189">
    <property type="entry name" value="L-asp_N-monooxygenase_NS-form"/>
</dbReference>
<dbReference type="Proteomes" id="UP000671828">
    <property type="component" value="Chromosome"/>
</dbReference>
<feature type="domain" description="FAD-dependent urate hydroxylase HpyO/Asp monooxygenase CreE-like FAD/NAD(P)-binding" evidence="1">
    <location>
        <begin position="9"/>
        <end position="166"/>
    </location>
</feature>
<dbReference type="InterPro" id="IPR038732">
    <property type="entry name" value="HpyO/CreE_NAD-binding"/>
</dbReference>
<dbReference type="SUPFAM" id="SSF51905">
    <property type="entry name" value="FAD/NAD(P)-binding domain"/>
    <property type="match status" value="2"/>
</dbReference>
<dbReference type="PANTHER" id="PTHR40254">
    <property type="entry name" value="BLR0577 PROTEIN"/>
    <property type="match status" value="1"/>
</dbReference>
<sequence length="512" mass="55046">MRSDTRLGIIGGGASTVCLLDALARSDERGGSVTVFDPSPHLWRGRPYQRDVEAVRVNIAPEGMTIRSGDKEHFTRWLDLRYPRVPGVDDHTDPLCGIRFIPRGRYGEYLEDSARAALARLAENGWLVRVIREQAVSALPSDDGITIRTKERNEFPVDQVVLCTGRGTPPDDYGLSGSPGHVADPYPLTRTLEQVGPDQDVAVLGSGLTGVDVVLALAERGHRGRVHLLSRSGILPMVRQRAIEHELVHFRPDELREAALRGETIPLRRLVTAMRDELTAAGEDPAVITAELASLGVEDPTARLRRHLAAVDSPDRALRILQQAVPAAGPDVWTVLAEDEKAELLRHHYRALMSICCPMTSAAARTLVDLVDAGRLSVVAGLEGVVPRPGGGFAFTAGRTRTEVDVVVNAVNPAVRSTSAMARPLVDGLVAAGLARPHPRGGVHVDRATSRLTVDGVPDPRYHALGDLAGGTLFFTFGMPSLVDRARDIVDDLLLLDAADGLTAAGTTLQSA</sequence>
<dbReference type="RefSeq" id="WP_204845499.1">
    <property type="nucleotide sequence ID" value="NZ_JAFBCL010000001.1"/>
</dbReference>
<evidence type="ECO:0000313" key="2">
    <source>
        <dbReference type="EMBL" id="MBM7814915.1"/>
    </source>
</evidence>
<evidence type="ECO:0000313" key="5">
    <source>
        <dbReference type="Proteomes" id="UP001195724"/>
    </source>
</evidence>
<reference evidence="3" key="2">
    <citation type="submission" date="2021-04" db="EMBL/GenBank/DDBJ databases">
        <title>Saccharothrix algeriensis WGS.</title>
        <authorList>
            <person name="Stuskova K."/>
            <person name="Hakalova E."/>
            <person name="Tebbal A.B."/>
            <person name="Eichmeier A."/>
        </authorList>
    </citation>
    <scope>NUCLEOTIDE SEQUENCE</scope>
    <source>
        <strain evidence="3">NRRL B-24137</strain>
    </source>
</reference>
<organism evidence="3 4">
    <name type="scientific">Saccharothrix algeriensis</name>
    <dbReference type="NCBI Taxonomy" id="173560"/>
    <lineage>
        <taxon>Bacteria</taxon>
        <taxon>Bacillati</taxon>
        <taxon>Actinomycetota</taxon>
        <taxon>Actinomycetes</taxon>
        <taxon>Pseudonocardiales</taxon>
        <taxon>Pseudonocardiaceae</taxon>
        <taxon>Saccharothrix</taxon>
    </lineage>
</organism>
<accession>A0A8T8HZN0</accession>
<gene>
    <name evidence="3" type="ORF">J7S33_30230</name>
    <name evidence="2" type="ORF">JOE68_005780</name>
</gene>
<name>A0A8T8HZN0_9PSEU</name>
<dbReference type="Proteomes" id="UP001195724">
    <property type="component" value="Unassembled WGS sequence"/>
</dbReference>
<keyword evidence="5" id="KW-1185">Reference proteome</keyword>
<dbReference type="Pfam" id="PF13454">
    <property type="entry name" value="NAD_binding_9"/>
    <property type="match status" value="1"/>
</dbReference>